<dbReference type="AlphaFoldDB" id="A0A6A5YU13"/>
<dbReference type="EMBL" id="ML977337">
    <property type="protein sequence ID" value="KAF2110622.1"/>
    <property type="molecule type" value="Genomic_DNA"/>
</dbReference>
<dbReference type="Proteomes" id="UP000799770">
    <property type="component" value="Unassembled WGS sequence"/>
</dbReference>
<gene>
    <name evidence="2" type="ORF">BDV96DRAFT_196346</name>
</gene>
<accession>A0A6A5YU13</accession>
<evidence type="ECO:0000313" key="3">
    <source>
        <dbReference type="Proteomes" id="UP000799770"/>
    </source>
</evidence>
<proteinExistence type="predicted"/>
<name>A0A6A5YU13_9PLEO</name>
<feature type="region of interest" description="Disordered" evidence="1">
    <location>
        <begin position="37"/>
        <end position="60"/>
    </location>
</feature>
<keyword evidence="3" id="KW-1185">Reference proteome</keyword>
<sequence length="254" mass="27714">MQGLRSEISVFCCQSIGLFRSGPMLPSNNPGWPCNMAEKGQAKGDEKLKGGNSENTRSMGLTSNHVVMVKVWSGVGRVAASCEVVARQGNRSHLQQARLPAIQVNTTSFCIVKHLVQCCPSRFRALQDASHGLGEYEAEGSPRFEPKDGGPYAVRTWSSTPPSVVRPERGICRQILMRLAPPTCFASSLSLAFFTYAMSCDLLYFHCVGVAWRVLEAPASLQSVRSYSRTAVRICPISISDASNTRYEAPLGHN</sequence>
<evidence type="ECO:0000256" key="1">
    <source>
        <dbReference type="SAM" id="MobiDB-lite"/>
    </source>
</evidence>
<organism evidence="2 3">
    <name type="scientific">Lophiotrema nucula</name>
    <dbReference type="NCBI Taxonomy" id="690887"/>
    <lineage>
        <taxon>Eukaryota</taxon>
        <taxon>Fungi</taxon>
        <taxon>Dikarya</taxon>
        <taxon>Ascomycota</taxon>
        <taxon>Pezizomycotina</taxon>
        <taxon>Dothideomycetes</taxon>
        <taxon>Pleosporomycetidae</taxon>
        <taxon>Pleosporales</taxon>
        <taxon>Lophiotremataceae</taxon>
        <taxon>Lophiotrema</taxon>
    </lineage>
</organism>
<protein>
    <submittedName>
        <fullName evidence="2">Uncharacterized protein</fullName>
    </submittedName>
</protein>
<evidence type="ECO:0000313" key="2">
    <source>
        <dbReference type="EMBL" id="KAF2110622.1"/>
    </source>
</evidence>
<reference evidence="2" key="1">
    <citation type="journal article" date="2020" name="Stud. Mycol.">
        <title>101 Dothideomycetes genomes: a test case for predicting lifestyles and emergence of pathogens.</title>
        <authorList>
            <person name="Haridas S."/>
            <person name="Albert R."/>
            <person name="Binder M."/>
            <person name="Bloem J."/>
            <person name="Labutti K."/>
            <person name="Salamov A."/>
            <person name="Andreopoulos B."/>
            <person name="Baker S."/>
            <person name="Barry K."/>
            <person name="Bills G."/>
            <person name="Bluhm B."/>
            <person name="Cannon C."/>
            <person name="Castanera R."/>
            <person name="Culley D."/>
            <person name="Daum C."/>
            <person name="Ezra D."/>
            <person name="Gonzalez J."/>
            <person name="Henrissat B."/>
            <person name="Kuo A."/>
            <person name="Liang C."/>
            <person name="Lipzen A."/>
            <person name="Lutzoni F."/>
            <person name="Magnuson J."/>
            <person name="Mondo S."/>
            <person name="Nolan M."/>
            <person name="Ohm R."/>
            <person name="Pangilinan J."/>
            <person name="Park H.-J."/>
            <person name="Ramirez L."/>
            <person name="Alfaro M."/>
            <person name="Sun H."/>
            <person name="Tritt A."/>
            <person name="Yoshinaga Y."/>
            <person name="Zwiers L.-H."/>
            <person name="Turgeon B."/>
            <person name="Goodwin S."/>
            <person name="Spatafora J."/>
            <person name="Crous P."/>
            <person name="Grigoriev I."/>
        </authorList>
    </citation>
    <scope>NUCLEOTIDE SEQUENCE</scope>
    <source>
        <strain evidence="2">CBS 627.86</strain>
    </source>
</reference>
<feature type="compositionally biased region" description="Basic and acidic residues" evidence="1">
    <location>
        <begin position="40"/>
        <end position="49"/>
    </location>
</feature>